<dbReference type="SUPFAM" id="SSF54001">
    <property type="entry name" value="Cysteine proteinases"/>
    <property type="match status" value="1"/>
</dbReference>
<dbReference type="Gene3D" id="3.90.70.10">
    <property type="entry name" value="Cysteine proteinases"/>
    <property type="match status" value="1"/>
</dbReference>
<proteinExistence type="predicted"/>
<dbReference type="EMBL" id="ASPP01030983">
    <property type="protein sequence ID" value="ETO03988.1"/>
    <property type="molecule type" value="Genomic_DNA"/>
</dbReference>
<reference evidence="3 4" key="1">
    <citation type="journal article" date="2013" name="Curr. Biol.">
        <title>The Genome of the Foraminiferan Reticulomyxa filosa.</title>
        <authorList>
            <person name="Glockner G."/>
            <person name="Hulsmann N."/>
            <person name="Schleicher M."/>
            <person name="Noegel A.A."/>
            <person name="Eichinger L."/>
            <person name="Gallinger C."/>
            <person name="Pawlowski J."/>
            <person name="Sierra R."/>
            <person name="Euteneuer U."/>
            <person name="Pillet L."/>
            <person name="Moustafa A."/>
            <person name="Platzer M."/>
            <person name="Groth M."/>
            <person name="Szafranski K."/>
            <person name="Schliwa M."/>
        </authorList>
    </citation>
    <scope>NUCLEOTIDE SEQUENCE [LARGE SCALE GENOMIC DNA]</scope>
</reference>
<feature type="region of interest" description="Disordered" evidence="1">
    <location>
        <begin position="89"/>
        <end position="133"/>
    </location>
</feature>
<accession>X6LQ23</accession>
<dbReference type="Proteomes" id="UP000023152">
    <property type="component" value="Unassembled WGS sequence"/>
</dbReference>
<name>X6LQ23_RETFI</name>
<feature type="compositionally biased region" description="Polar residues" evidence="1">
    <location>
        <begin position="96"/>
        <end position="108"/>
    </location>
</feature>
<protein>
    <recommendedName>
        <fullName evidence="2">Peptidase C19 ubiquitin carboxyl-terminal hydrolase domain-containing protein</fullName>
    </recommendedName>
</protein>
<feature type="non-terminal residue" evidence="3">
    <location>
        <position position="1"/>
    </location>
</feature>
<evidence type="ECO:0000256" key="1">
    <source>
        <dbReference type="SAM" id="MobiDB-lite"/>
    </source>
</evidence>
<gene>
    <name evidence="3" type="ORF">RFI_33414</name>
</gene>
<dbReference type="InterPro" id="IPR038765">
    <property type="entry name" value="Papain-like_cys_pep_sf"/>
</dbReference>
<comment type="caution">
    <text evidence="3">The sequence shown here is derived from an EMBL/GenBank/DDBJ whole genome shotgun (WGS) entry which is preliminary data.</text>
</comment>
<evidence type="ECO:0000313" key="4">
    <source>
        <dbReference type="Proteomes" id="UP000023152"/>
    </source>
</evidence>
<dbReference type="InterPro" id="IPR001394">
    <property type="entry name" value="Peptidase_C19_UCH"/>
</dbReference>
<dbReference type="AlphaFoldDB" id="X6LQ23"/>
<evidence type="ECO:0000259" key="2">
    <source>
        <dbReference type="Pfam" id="PF00443"/>
    </source>
</evidence>
<organism evidence="3 4">
    <name type="scientific">Reticulomyxa filosa</name>
    <dbReference type="NCBI Taxonomy" id="46433"/>
    <lineage>
        <taxon>Eukaryota</taxon>
        <taxon>Sar</taxon>
        <taxon>Rhizaria</taxon>
        <taxon>Retaria</taxon>
        <taxon>Foraminifera</taxon>
        <taxon>Monothalamids</taxon>
        <taxon>Reticulomyxidae</taxon>
        <taxon>Reticulomyxa</taxon>
    </lineage>
</organism>
<evidence type="ECO:0000313" key="3">
    <source>
        <dbReference type="EMBL" id="ETO03988.1"/>
    </source>
</evidence>
<dbReference type="GO" id="GO:0016579">
    <property type="term" value="P:protein deubiquitination"/>
    <property type="evidence" value="ECO:0007669"/>
    <property type="project" value="InterPro"/>
</dbReference>
<sequence>CKDNPIVWYDVLSYLQQLHEEFVEQVGDRKIGWNFNPNFEARSQIGYSGLYNYGCTCYCNASMQQLYANPMVRKILLGMDLRKKFPYEEIQDEHSNQSQPPQTTSGGTEKQHDASNSIEEESDSTGEKKKVKKRSKMRSTVVYALQEMFTALQYSNRRTYVPNTFRQNYRTSEGNEIDVHEQV</sequence>
<keyword evidence="4" id="KW-1185">Reference proteome</keyword>
<dbReference type="GO" id="GO:0004843">
    <property type="term" value="F:cysteine-type deubiquitinase activity"/>
    <property type="evidence" value="ECO:0007669"/>
    <property type="project" value="InterPro"/>
</dbReference>
<feature type="domain" description="Peptidase C19 ubiquitin carboxyl-terminal hydrolase" evidence="2">
    <location>
        <begin position="49"/>
        <end position="171"/>
    </location>
</feature>
<dbReference type="Pfam" id="PF00443">
    <property type="entry name" value="UCH"/>
    <property type="match status" value="1"/>
</dbReference>